<accession>A0ABQ1PZQ3</accession>
<feature type="transmembrane region" description="Helical" evidence="1">
    <location>
        <begin position="21"/>
        <end position="39"/>
    </location>
</feature>
<feature type="transmembrane region" description="Helical" evidence="1">
    <location>
        <begin position="91"/>
        <end position="108"/>
    </location>
</feature>
<organism evidence="2 3">
    <name type="scientific">Halopseudomonas salina</name>
    <dbReference type="NCBI Taxonomy" id="1323744"/>
    <lineage>
        <taxon>Bacteria</taxon>
        <taxon>Pseudomonadati</taxon>
        <taxon>Pseudomonadota</taxon>
        <taxon>Gammaproteobacteria</taxon>
        <taxon>Pseudomonadales</taxon>
        <taxon>Pseudomonadaceae</taxon>
        <taxon>Halopseudomonas</taxon>
    </lineage>
</organism>
<keyword evidence="1" id="KW-0472">Membrane</keyword>
<dbReference type="EMBL" id="BMFF01000006">
    <property type="protein sequence ID" value="GGD07564.1"/>
    <property type="molecule type" value="Genomic_DNA"/>
</dbReference>
<feature type="transmembrane region" description="Helical" evidence="1">
    <location>
        <begin position="59"/>
        <end position="79"/>
    </location>
</feature>
<keyword evidence="1" id="KW-1133">Transmembrane helix</keyword>
<gene>
    <name evidence="2" type="ORF">GCM10007418_28250</name>
</gene>
<protein>
    <recommendedName>
        <fullName evidence="4">DUF4149 domain-containing protein</fullName>
    </recommendedName>
</protein>
<dbReference type="RefSeq" id="WP_223825523.1">
    <property type="nucleotide sequence ID" value="NZ_BMFF01000006.1"/>
</dbReference>
<evidence type="ECO:0008006" key="4">
    <source>
        <dbReference type="Google" id="ProtNLM"/>
    </source>
</evidence>
<proteinExistence type="predicted"/>
<comment type="caution">
    <text evidence="2">The sequence shown here is derived from an EMBL/GenBank/DDBJ whole genome shotgun (WGS) entry which is preliminary data.</text>
</comment>
<name>A0ABQ1PZQ3_9GAMM</name>
<evidence type="ECO:0000256" key="1">
    <source>
        <dbReference type="SAM" id="Phobius"/>
    </source>
</evidence>
<reference evidence="3" key="1">
    <citation type="journal article" date="2019" name="Int. J. Syst. Evol. Microbiol.">
        <title>The Global Catalogue of Microorganisms (GCM) 10K type strain sequencing project: providing services to taxonomists for standard genome sequencing and annotation.</title>
        <authorList>
            <consortium name="The Broad Institute Genomics Platform"/>
            <consortium name="The Broad Institute Genome Sequencing Center for Infectious Disease"/>
            <person name="Wu L."/>
            <person name="Ma J."/>
        </authorList>
    </citation>
    <scope>NUCLEOTIDE SEQUENCE [LARGE SCALE GENOMIC DNA]</scope>
    <source>
        <strain evidence="3">CGMCC 1.12482</strain>
    </source>
</reference>
<keyword evidence="3" id="KW-1185">Reference proteome</keyword>
<sequence>MTAGAGRTTLHGGRIAWQLTQTLWVGGVWVTHFVLMPALEQFGMAPMLVNAIADFMRPLMVGFAGVCALLQLLVIGVALGKRIWRDLRSQLLLLVLVSVGAVFGLRQFSGTEYLQIFGYLIIAFAGLVLVLQPRPDEG</sequence>
<feature type="transmembrane region" description="Helical" evidence="1">
    <location>
        <begin position="114"/>
        <end position="131"/>
    </location>
</feature>
<dbReference type="Proteomes" id="UP000638188">
    <property type="component" value="Unassembled WGS sequence"/>
</dbReference>
<evidence type="ECO:0000313" key="3">
    <source>
        <dbReference type="Proteomes" id="UP000638188"/>
    </source>
</evidence>
<keyword evidence="1" id="KW-0812">Transmembrane</keyword>
<evidence type="ECO:0000313" key="2">
    <source>
        <dbReference type="EMBL" id="GGD07564.1"/>
    </source>
</evidence>